<name>A0A9P9IC71_9HYPO</name>
<evidence type="ECO:0000256" key="2">
    <source>
        <dbReference type="SAM" id="SignalP"/>
    </source>
</evidence>
<dbReference type="Proteomes" id="UP000738349">
    <property type="component" value="Unassembled WGS sequence"/>
</dbReference>
<dbReference type="EMBL" id="JAGMUV010000032">
    <property type="protein sequence ID" value="KAH7114587.1"/>
    <property type="molecule type" value="Genomic_DNA"/>
</dbReference>
<protein>
    <submittedName>
        <fullName evidence="3">Uncharacterized protein</fullName>
    </submittedName>
</protein>
<keyword evidence="4" id="KW-1185">Reference proteome</keyword>
<proteinExistence type="predicted"/>
<gene>
    <name evidence="3" type="ORF">EDB81DRAFT_822046</name>
</gene>
<evidence type="ECO:0000256" key="1">
    <source>
        <dbReference type="SAM" id="MobiDB-lite"/>
    </source>
</evidence>
<comment type="caution">
    <text evidence="3">The sequence shown here is derived from an EMBL/GenBank/DDBJ whole genome shotgun (WGS) entry which is preliminary data.</text>
</comment>
<dbReference type="AlphaFoldDB" id="A0A9P9IC71"/>
<organism evidence="3 4">
    <name type="scientific">Dactylonectria macrodidyma</name>
    <dbReference type="NCBI Taxonomy" id="307937"/>
    <lineage>
        <taxon>Eukaryota</taxon>
        <taxon>Fungi</taxon>
        <taxon>Dikarya</taxon>
        <taxon>Ascomycota</taxon>
        <taxon>Pezizomycotina</taxon>
        <taxon>Sordariomycetes</taxon>
        <taxon>Hypocreomycetidae</taxon>
        <taxon>Hypocreales</taxon>
        <taxon>Nectriaceae</taxon>
        <taxon>Dactylonectria</taxon>
    </lineage>
</organism>
<accession>A0A9P9IC71</accession>
<keyword evidence="2" id="KW-0732">Signal</keyword>
<feature type="signal peptide" evidence="2">
    <location>
        <begin position="1"/>
        <end position="18"/>
    </location>
</feature>
<feature type="region of interest" description="Disordered" evidence="1">
    <location>
        <begin position="35"/>
        <end position="86"/>
    </location>
</feature>
<evidence type="ECO:0000313" key="4">
    <source>
        <dbReference type="Proteomes" id="UP000738349"/>
    </source>
</evidence>
<sequence>MRVDFAILALSLLTSVAASAIDPLRQVERVDLTSSANEHDLFKRRGGNSSSPRSGPYGGRTVSGALESDPSGAKSGAKPQTEPDDRWTVGIDTVVTLLALPPAYLAAFIAWERRPQ</sequence>
<evidence type="ECO:0000313" key="3">
    <source>
        <dbReference type="EMBL" id="KAH7114587.1"/>
    </source>
</evidence>
<feature type="chain" id="PRO_5040277904" evidence="2">
    <location>
        <begin position="19"/>
        <end position="116"/>
    </location>
</feature>
<reference evidence="3" key="1">
    <citation type="journal article" date="2021" name="Nat. Commun.">
        <title>Genetic determinants of endophytism in the Arabidopsis root mycobiome.</title>
        <authorList>
            <person name="Mesny F."/>
            <person name="Miyauchi S."/>
            <person name="Thiergart T."/>
            <person name="Pickel B."/>
            <person name="Atanasova L."/>
            <person name="Karlsson M."/>
            <person name="Huettel B."/>
            <person name="Barry K.W."/>
            <person name="Haridas S."/>
            <person name="Chen C."/>
            <person name="Bauer D."/>
            <person name="Andreopoulos W."/>
            <person name="Pangilinan J."/>
            <person name="LaButti K."/>
            <person name="Riley R."/>
            <person name="Lipzen A."/>
            <person name="Clum A."/>
            <person name="Drula E."/>
            <person name="Henrissat B."/>
            <person name="Kohler A."/>
            <person name="Grigoriev I.V."/>
            <person name="Martin F.M."/>
            <person name="Hacquard S."/>
        </authorList>
    </citation>
    <scope>NUCLEOTIDE SEQUENCE</scope>
    <source>
        <strain evidence="3">MPI-CAGE-AT-0147</strain>
    </source>
</reference>